<gene>
    <name evidence="3" type="ORF">AAA799B03_00111</name>
</gene>
<accession>A0A087S907</accession>
<dbReference type="InterPro" id="IPR001509">
    <property type="entry name" value="Epimerase_deHydtase"/>
</dbReference>
<evidence type="ECO:0000313" key="4">
    <source>
        <dbReference type="Proteomes" id="UP000029384"/>
    </source>
</evidence>
<dbReference type="InterPro" id="IPR036291">
    <property type="entry name" value="NAD(P)-bd_dom_sf"/>
</dbReference>
<dbReference type="AlphaFoldDB" id="A0A087S907"/>
<dbReference type="SUPFAM" id="SSF51735">
    <property type="entry name" value="NAD(P)-binding Rossmann-fold domains"/>
    <property type="match status" value="1"/>
</dbReference>
<dbReference type="Proteomes" id="UP000029384">
    <property type="component" value="Unassembled WGS sequence"/>
</dbReference>
<organism evidence="3 4">
    <name type="scientific">Marine Group I thaumarchaeote SCGC AAA799-B03</name>
    <dbReference type="NCBI Taxonomy" id="1502289"/>
    <lineage>
        <taxon>Archaea</taxon>
        <taxon>Nitrososphaerota</taxon>
        <taxon>Marine Group I</taxon>
    </lineage>
</organism>
<keyword evidence="4" id="KW-1185">Reference proteome</keyword>
<proteinExistence type="inferred from homology"/>
<feature type="domain" description="NAD-dependent epimerase/dehydratase" evidence="2">
    <location>
        <begin position="3"/>
        <end position="220"/>
    </location>
</feature>
<evidence type="ECO:0000313" key="3">
    <source>
        <dbReference type="EMBL" id="KFM22211.1"/>
    </source>
</evidence>
<keyword evidence="3" id="KW-0413">Isomerase</keyword>
<dbReference type="EC" id="5.1.3.2" evidence="3"/>
<comment type="similarity">
    <text evidence="1">Belongs to the NAD(P)-dependent epimerase/dehydratase family.</text>
</comment>
<comment type="caution">
    <text evidence="3">The sequence shown here is derived from an EMBL/GenBank/DDBJ whole genome shotgun (WGS) entry which is preliminary data.</text>
</comment>
<dbReference type="Gene3D" id="3.40.50.720">
    <property type="entry name" value="NAD(P)-binding Rossmann-like Domain"/>
    <property type="match status" value="1"/>
</dbReference>
<name>A0A087S907_9ARCH</name>
<dbReference type="GO" id="GO:0003978">
    <property type="term" value="F:UDP-glucose 4-epimerase activity"/>
    <property type="evidence" value="ECO:0007669"/>
    <property type="project" value="UniProtKB-EC"/>
</dbReference>
<evidence type="ECO:0000259" key="2">
    <source>
        <dbReference type="Pfam" id="PF01370"/>
    </source>
</evidence>
<protein>
    <submittedName>
        <fullName evidence="3">UDP-glucose 4-epimerase protein</fullName>
        <ecNumber evidence="3">5.1.3.2</ecNumber>
    </submittedName>
</protein>
<dbReference type="PANTHER" id="PTHR43000">
    <property type="entry name" value="DTDP-D-GLUCOSE 4,6-DEHYDRATASE-RELATED"/>
    <property type="match status" value="1"/>
</dbReference>
<sequence>MNILITGSDGFIGNSIVKEYQKNNHTVFQLSRKHDGENIIKGDICTTTYFDNIPDIELIIHCAAYTDTRQISADQQKFFNTNCLGTANILNLTKEKQADLIYVSSCDVYGIPEYLPIDENHICNPITTYAASKSAAEQMCIGFCQQNKLKLKIVRPFNTFGPKSPEYRVIPTIIRQLKHNESIKIANTTSKRDFIFVDDVANAIYYISKSKNDSKIFNIGTGRTLSILEVIKMLEKILNKKVPIESPERLGPIPELQADISKLKEIGWTSRYNFETGLKEILNAN</sequence>
<evidence type="ECO:0000256" key="1">
    <source>
        <dbReference type="ARBA" id="ARBA00007637"/>
    </source>
</evidence>
<reference evidence="3 4" key="1">
    <citation type="submission" date="2014-06" db="EMBL/GenBank/DDBJ databases">
        <authorList>
            <person name="Ngugi D.K."/>
            <person name="Blom J."/>
            <person name="Alam I."/>
            <person name="Rashid M."/>
            <person name="Baalawi W."/>
            <person name="Zhang G."/>
            <person name="Hikmawan T."/>
            <person name="Guan Y."/>
            <person name="Antunes A."/>
            <person name="Siam R."/>
            <person name="El-Dorry H."/>
            <person name="Bajic V."/>
            <person name="Stingl U."/>
        </authorList>
    </citation>
    <scope>NUCLEOTIDE SEQUENCE [LARGE SCALE GENOMIC DNA]</scope>
    <source>
        <strain evidence="3">SCGC AAA799-B03</strain>
    </source>
</reference>
<dbReference type="EMBL" id="JOTA01000002">
    <property type="protein sequence ID" value="KFM22211.1"/>
    <property type="molecule type" value="Genomic_DNA"/>
</dbReference>
<dbReference type="Pfam" id="PF01370">
    <property type="entry name" value="Epimerase"/>
    <property type="match status" value="1"/>
</dbReference>